<dbReference type="Proteomes" id="UP000887458">
    <property type="component" value="Unassembled WGS sequence"/>
</dbReference>
<evidence type="ECO:0000313" key="1">
    <source>
        <dbReference type="EMBL" id="KAH9420273.1"/>
    </source>
</evidence>
<reference evidence="1 2" key="1">
    <citation type="journal article" date="2018" name="J. Allergy Clin. Immunol.">
        <title>High-quality assembly of Dermatophagoides pteronyssinus genome and transcriptome reveals a wide range of novel allergens.</title>
        <authorList>
            <person name="Liu X.Y."/>
            <person name="Yang K.Y."/>
            <person name="Wang M.Q."/>
            <person name="Kwok J.S."/>
            <person name="Zeng X."/>
            <person name="Yang Z."/>
            <person name="Xiao X.J."/>
            <person name="Lau C.P."/>
            <person name="Li Y."/>
            <person name="Huang Z.M."/>
            <person name="Ba J.G."/>
            <person name="Yim A.K."/>
            <person name="Ouyang C.Y."/>
            <person name="Ngai S.M."/>
            <person name="Chan T.F."/>
            <person name="Leung E.L."/>
            <person name="Liu L."/>
            <person name="Liu Z.G."/>
            <person name="Tsui S.K."/>
        </authorList>
    </citation>
    <scope>NUCLEOTIDE SEQUENCE [LARGE SCALE GENOMIC DNA]</scope>
    <source>
        <strain evidence="1">Derp</strain>
    </source>
</reference>
<protein>
    <submittedName>
        <fullName evidence="1">Uncharacterized protein</fullName>
    </submittedName>
</protein>
<feature type="non-terminal residue" evidence="1">
    <location>
        <position position="1"/>
    </location>
</feature>
<evidence type="ECO:0000313" key="2">
    <source>
        <dbReference type="Proteomes" id="UP000887458"/>
    </source>
</evidence>
<comment type="caution">
    <text evidence="1">The sequence shown here is derived from an EMBL/GenBank/DDBJ whole genome shotgun (WGS) entry which is preliminary data.</text>
</comment>
<organism evidence="1 2">
    <name type="scientific">Dermatophagoides pteronyssinus</name>
    <name type="common">European house dust mite</name>
    <dbReference type="NCBI Taxonomy" id="6956"/>
    <lineage>
        <taxon>Eukaryota</taxon>
        <taxon>Metazoa</taxon>
        <taxon>Ecdysozoa</taxon>
        <taxon>Arthropoda</taxon>
        <taxon>Chelicerata</taxon>
        <taxon>Arachnida</taxon>
        <taxon>Acari</taxon>
        <taxon>Acariformes</taxon>
        <taxon>Sarcoptiformes</taxon>
        <taxon>Astigmata</taxon>
        <taxon>Psoroptidia</taxon>
        <taxon>Analgoidea</taxon>
        <taxon>Pyroglyphidae</taxon>
        <taxon>Dermatophagoidinae</taxon>
        <taxon>Dermatophagoides</taxon>
    </lineage>
</organism>
<dbReference type="EMBL" id="NJHN03000051">
    <property type="protein sequence ID" value="KAH9420273.1"/>
    <property type="molecule type" value="Genomic_DNA"/>
</dbReference>
<accession>A0ABQ8JCV6</accession>
<sequence>FNGKFFSRKTNFKVFSLSKNYDCIGLYLFWLPVEIVLIDQKPSRNHPIISKHAQILLANNNNRV</sequence>
<proteinExistence type="predicted"/>
<feature type="non-terminal residue" evidence="1">
    <location>
        <position position="64"/>
    </location>
</feature>
<gene>
    <name evidence="1" type="ORF">DERP_011187</name>
</gene>
<keyword evidence="2" id="KW-1185">Reference proteome</keyword>
<reference evidence="1 2" key="2">
    <citation type="journal article" date="2022" name="Mol. Biol. Evol.">
        <title>Comparative Genomics Reveals Insights into the Divergent Evolution of Astigmatic Mites and Household Pest Adaptations.</title>
        <authorList>
            <person name="Xiong Q."/>
            <person name="Wan A.T."/>
            <person name="Liu X."/>
            <person name="Fung C.S."/>
            <person name="Xiao X."/>
            <person name="Malainual N."/>
            <person name="Hou J."/>
            <person name="Wang L."/>
            <person name="Wang M."/>
            <person name="Yang K.Y."/>
            <person name="Cui Y."/>
            <person name="Leung E.L."/>
            <person name="Nong W."/>
            <person name="Shin S.K."/>
            <person name="Au S.W."/>
            <person name="Jeong K.Y."/>
            <person name="Chew F.T."/>
            <person name="Hui J.H."/>
            <person name="Leung T.F."/>
            <person name="Tungtrongchitr A."/>
            <person name="Zhong N."/>
            <person name="Liu Z."/>
            <person name="Tsui S.K."/>
        </authorList>
    </citation>
    <scope>NUCLEOTIDE SEQUENCE [LARGE SCALE GENOMIC DNA]</scope>
    <source>
        <strain evidence="1">Derp</strain>
    </source>
</reference>
<name>A0ABQ8JCV6_DERPT</name>